<evidence type="ECO:0000313" key="1">
    <source>
        <dbReference type="EMBL" id="MBR7620039.1"/>
    </source>
</evidence>
<evidence type="ECO:0008006" key="3">
    <source>
        <dbReference type="Google" id="ProtNLM"/>
    </source>
</evidence>
<comment type="caution">
    <text evidence="1">The sequence shown here is derived from an EMBL/GenBank/DDBJ whole genome shotgun (WGS) entry which is preliminary data.</text>
</comment>
<evidence type="ECO:0000313" key="2">
    <source>
        <dbReference type="Proteomes" id="UP000622580"/>
    </source>
</evidence>
<dbReference type="Proteomes" id="UP000622580">
    <property type="component" value="Unassembled WGS sequence"/>
</dbReference>
<dbReference type="RefSeq" id="WP_215340769.1">
    <property type="nucleotide sequence ID" value="NZ_JAGSGD010000001.1"/>
</dbReference>
<proteinExistence type="predicted"/>
<organism evidence="1 2">
    <name type="scientific">Phenylobacterium glaciei</name>
    <dbReference type="NCBI Taxonomy" id="2803784"/>
    <lineage>
        <taxon>Bacteria</taxon>
        <taxon>Pseudomonadati</taxon>
        <taxon>Pseudomonadota</taxon>
        <taxon>Alphaproteobacteria</taxon>
        <taxon>Caulobacterales</taxon>
        <taxon>Caulobacteraceae</taxon>
        <taxon>Phenylobacterium</taxon>
    </lineage>
</organism>
<gene>
    <name evidence="1" type="ORF">JKL49_11630</name>
</gene>
<dbReference type="PROSITE" id="PS51257">
    <property type="entry name" value="PROKAR_LIPOPROTEIN"/>
    <property type="match status" value="1"/>
</dbReference>
<name>A0A941D268_9CAUL</name>
<dbReference type="EMBL" id="JAGSGD010000001">
    <property type="protein sequence ID" value="MBR7620039.1"/>
    <property type="molecule type" value="Genomic_DNA"/>
</dbReference>
<keyword evidence="2" id="KW-1185">Reference proteome</keyword>
<accession>A0A941D268</accession>
<sequence length="208" mass="21924">MRNLWTAVALAALLAGCNQPSGKDGQTVTPGPGGFVPPVEPAAKAPAPAAAPVVIGFSHVKGEDLFGYYIPNTEVKIGNYRLENVTFGQEDDFNKWEAGEQSGPWGPITFDFVDVTSQKGETELGAPNYTRTIRVLPTSYKIGGGNVQFTGTDVTLGQVQFDGTIDTAALKRARAGGPGGETETVLRTGLSIGGKPFKNLSFNWFGGD</sequence>
<protein>
    <recommendedName>
        <fullName evidence="3">Lipoprotein</fullName>
    </recommendedName>
</protein>
<reference evidence="1" key="1">
    <citation type="submission" date="2021-04" db="EMBL/GenBank/DDBJ databases">
        <title>Draft genome assembly of strain Phenylobacterium sp. 20VBR1 using MiniION and Illumina platforms.</title>
        <authorList>
            <person name="Thomas F.A."/>
            <person name="Krishnan K.P."/>
            <person name="Sinha R.K."/>
        </authorList>
    </citation>
    <scope>NUCLEOTIDE SEQUENCE</scope>
    <source>
        <strain evidence="1">20VBR1</strain>
    </source>
</reference>
<dbReference type="AlphaFoldDB" id="A0A941D268"/>